<reference evidence="1" key="1">
    <citation type="submission" date="2021-06" db="EMBL/GenBank/DDBJ databases">
        <authorList>
            <person name="Kallberg Y."/>
            <person name="Tangrot J."/>
            <person name="Rosling A."/>
        </authorList>
    </citation>
    <scope>NUCLEOTIDE SEQUENCE</scope>
    <source>
        <strain evidence="1">87-6 pot B 2015</strain>
    </source>
</reference>
<keyword evidence="2" id="KW-1185">Reference proteome</keyword>
<evidence type="ECO:0000313" key="1">
    <source>
        <dbReference type="EMBL" id="CAG8737615.1"/>
    </source>
</evidence>
<dbReference type="Proteomes" id="UP000789375">
    <property type="component" value="Unassembled WGS sequence"/>
</dbReference>
<name>A0A9N9IKA7_FUNMO</name>
<accession>A0A9N9IKA7</accession>
<organism evidence="1 2">
    <name type="scientific">Funneliformis mosseae</name>
    <name type="common">Endomycorrhizal fungus</name>
    <name type="synonym">Glomus mosseae</name>
    <dbReference type="NCBI Taxonomy" id="27381"/>
    <lineage>
        <taxon>Eukaryota</taxon>
        <taxon>Fungi</taxon>
        <taxon>Fungi incertae sedis</taxon>
        <taxon>Mucoromycota</taxon>
        <taxon>Glomeromycotina</taxon>
        <taxon>Glomeromycetes</taxon>
        <taxon>Glomerales</taxon>
        <taxon>Glomeraceae</taxon>
        <taxon>Funneliformis</taxon>
    </lineage>
</organism>
<proteinExistence type="predicted"/>
<gene>
    <name evidence="1" type="ORF">FMOSSE_LOCUS15974</name>
</gene>
<dbReference type="AlphaFoldDB" id="A0A9N9IKA7"/>
<dbReference type="EMBL" id="CAJVPP010019291">
    <property type="protein sequence ID" value="CAG8737615.1"/>
    <property type="molecule type" value="Genomic_DNA"/>
</dbReference>
<sequence length="151" mass="17578">MAPVHLSRTQNINSDTRISRFRSFTNFDKMIDSKTVRCKCGVEVRLDRSFKITNFERHINSCNCILDVDNQPNLYLFFDQSKDAQGEREEEFLELLPCTSLFGGLYTKYATNSPAFFGRGKRPKVIEKTIFPDKFSQDTPFSRKKLNKDQT</sequence>
<protein>
    <submittedName>
        <fullName evidence="1">10932_t:CDS:1</fullName>
    </submittedName>
</protein>
<comment type="caution">
    <text evidence="1">The sequence shown here is derived from an EMBL/GenBank/DDBJ whole genome shotgun (WGS) entry which is preliminary data.</text>
</comment>
<evidence type="ECO:0000313" key="2">
    <source>
        <dbReference type="Proteomes" id="UP000789375"/>
    </source>
</evidence>